<dbReference type="Proteomes" id="UP001489902">
    <property type="component" value="Chromosome 1"/>
</dbReference>
<protein>
    <submittedName>
        <fullName evidence="1">Uncharacterized protein</fullName>
    </submittedName>
</protein>
<evidence type="ECO:0000313" key="1">
    <source>
        <dbReference type="EMBL" id="WZH40976.1"/>
    </source>
</evidence>
<gene>
    <name evidence="1" type="ORF">QYS62_001917</name>
</gene>
<accession>A0ABZ2WKD0</accession>
<name>A0ABZ2WKD0_9HYPO</name>
<keyword evidence="2" id="KW-1185">Reference proteome</keyword>
<dbReference type="EMBL" id="CP151260">
    <property type="protein sequence ID" value="WZH40976.1"/>
    <property type="molecule type" value="Genomic_DNA"/>
</dbReference>
<evidence type="ECO:0000313" key="2">
    <source>
        <dbReference type="Proteomes" id="UP001489902"/>
    </source>
</evidence>
<reference evidence="1 2" key="1">
    <citation type="submission" date="2024-04" db="EMBL/GenBank/DDBJ databases">
        <title>Complete genome sequence of Fusarium acuminatum.</title>
        <authorList>
            <person name="Lan B."/>
        </authorList>
    </citation>
    <scope>NUCLEOTIDE SEQUENCE [LARGE SCALE GENOMIC DNA]</scope>
    <source>
        <strain evidence="1">1A</strain>
    </source>
</reference>
<proteinExistence type="predicted"/>
<sequence>MDTFQSCRYQSPYELDQAGEFQDVDKESIDPIKLVYLLRKTFDHGTYELHMVHDVFSVRAPRRLSIDELNCCK</sequence>
<organism evidence="1 2">
    <name type="scientific">Fusarium acuminatum</name>
    <dbReference type="NCBI Taxonomy" id="5515"/>
    <lineage>
        <taxon>Eukaryota</taxon>
        <taxon>Fungi</taxon>
        <taxon>Dikarya</taxon>
        <taxon>Ascomycota</taxon>
        <taxon>Pezizomycotina</taxon>
        <taxon>Sordariomycetes</taxon>
        <taxon>Hypocreomycetidae</taxon>
        <taxon>Hypocreales</taxon>
        <taxon>Nectriaceae</taxon>
        <taxon>Fusarium</taxon>
        <taxon>Fusarium tricinctum species complex</taxon>
    </lineage>
</organism>